<keyword evidence="2" id="KW-1133">Transmembrane helix</keyword>
<evidence type="ECO:0000256" key="1">
    <source>
        <dbReference type="SAM" id="MobiDB-lite"/>
    </source>
</evidence>
<dbReference type="SUPFAM" id="SSF81324">
    <property type="entry name" value="Voltage-gated potassium channels"/>
    <property type="match status" value="1"/>
</dbReference>
<dbReference type="AlphaFoldDB" id="A0A497ZSM7"/>
<dbReference type="OrthoDB" id="2974133at2"/>
<feature type="transmembrane region" description="Helical" evidence="2">
    <location>
        <begin position="12"/>
        <end position="31"/>
    </location>
</feature>
<evidence type="ECO:0000313" key="4">
    <source>
        <dbReference type="EMBL" id="RLK10967.1"/>
    </source>
</evidence>
<feature type="transmembrane region" description="Helical" evidence="2">
    <location>
        <begin position="140"/>
        <end position="158"/>
    </location>
</feature>
<keyword evidence="2" id="KW-0812">Transmembrane</keyword>
<dbReference type="EMBL" id="RCCT01000001">
    <property type="protein sequence ID" value="RLK10967.1"/>
    <property type="molecule type" value="Genomic_DNA"/>
</dbReference>
<evidence type="ECO:0000259" key="3">
    <source>
        <dbReference type="Pfam" id="PF07885"/>
    </source>
</evidence>
<dbReference type="STRING" id="981384.GCA_000192475_02039"/>
<gene>
    <name evidence="4" type="ORF">CLV75_0955</name>
</gene>
<feature type="transmembrane region" description="Helical" evidence="2">
    <location>
        <begin position="170"/>
        <end position="189"/>
    </location>
</feature>
<accession>A0A497ZSM7</accession>
<proteinExistence type="predicted"/>
<feature type="transmembrane region" description="Helical" evidence="2">
    <location>
        <begin position="270"/>
        <end position="290"/>
    </location>
</feature>
<sequence>MADNSDARASWFRDIIFPLLILLGFLIICVLRPRELLAFGFEVWGYELPPFPIILIVATAAGLASISAHFSRHIPNWAAWSAILLGAFLTILAFAALNSVVGVYCTAAICPGASAYVFQDGLPVLVPDGYVGETVMIDKSFRNALYFSVVTFTTLGYGDMQPSPNFRLYAGYQAVLGYLYLGMIVGIVIDHGVNSRDSGSGSGGQTAGDAEKGRTPKPASPKGTPTSNRFAAVLQRHFGHISAVRACFSAITLYLALWGASATAYGLPGFYLPALIQVPIIFGGIIWISLG</sequence>
<keyword evidence="2" id="KW-0472">Membrane</keyword>
<dbReference type="RefSeq" id="WP_010442119.1">
    <property type="nucleotide sequence ID" value="NZ_AEYW01000013.1"/>
</dbReference>
<keyword evidence="5" id="KW-1185">Reference proteome</keyword>
<feature type="domain" description="Potassium channel" evidence="3">
    <location>
        <begin position="118"/>
        <end position="189"/>
    </location>
</feature>
<feature type="transmembrane region" description="Helical" evidence="2">
    <location>
        <begin position="77"/>
        <end position="95"/>
    </location>
</feature>
<comment type="caution">
    <text evidence="4">The sequence shown here is derived from an EMBL/GenBank/DDBJ whole genome shotgun (WGS) entry which is preliminary data.</text>
</comment>
<evidence type="ECO:0000256" key="2">
    <source>
        <dbReference type="SAM" id="Phobius"/>
    </source>
</evidence>
<reference evidence="4 5" key="1">
    <citation type="submission" date="2018-10" db="EMBL/GenBank/DDBJ databases">
        <title>Genomic Encyclopedia of Archaeal and Bacterial Type Strains, Phase II (KMG-II): from individual species to whole genera.</title>
        <authorList>
            <person name="Goeker M."/>
        </authorList>
    </citation>
    <scope>NUCLEOTIDE SEQUENCE [LARGE SCALE GENOMIC DNA]</scope>
    <source>
        <strain evidence="4 5">DSM 29317</strain>
    </source>
</reference>
<dbReference type="InterPro" id="IPR013099">
    <property type="entry name" value="K_chnl_dom"/>
</dbReference>
<organism evidence="4 5">
    <name type="scientific">Ruegeria conchae</name>
    <dbReference type="NCBI Taxonomy" id="981384"/>
    <lineage>
        <taxon>Bacteria</taxon>
        <taxon>Pseudomonadati</taxon>
        <taxon>Pseudomonadota</taxon>
        <taxon>Alphaproteobacteria</taxon>
        <taxon>Rhodobacterales</taxon>
        <taxon>Roseobacteraceae</taxon>
        <taxon>Ruegeria</taxon>
    </lineage>
</organism>
<feature type="region of interest" description="Disordered" evidence="1">
    <location>
        <begin position="196"/>
        <end position="226"/>
    </location>
</feature>
<evidence type="ECO:0000313" key="5">
    <source>
        <dbReference type="Proteomes" id="UP000271700"/>
    </source>
</evidence>
<name>A0A497ZSM7_9RHOB</name>
<feature type="transmembrane region" description="Helical" evidence="2">
    <location>
        <begin position="243"/>
        <end position="264"/>
    </location>
</feature>
<dbReference type="Pfam" id="PF07885">
    <property type="entry name" value="Ion_trans_2"/>
    <property type="match status" value="1"/>
</dbReference>
<dbReference type="Gene3D" id="1.10.287.70">
    <property type="match status" value="1"/>
</dbReference>
<protein>
    <submittedName>
        <fullName evidence="4">Ion channel</fullName>
    </submittedName>
</protein>
<feature type="transmembrane region" description="Helical" evidence="2">
    <location>
        <begin position="51"/>
        <end position="70"/>
    </location>
</feature>
<dbReference type="Proteomes" id="UP000271700">
    <property type="component" value="Unassembled WGS sequence"/>
</dbReference>